<accession>A0A919TPM6</accession>
<evidence type="ECO:0008006" key="3">
    <source>
        <dbReference type="Google" id="ProtNLM"/>
    </source>
</evidence>
<keyword evidence="2" id="KW-1185">Reference proteome</keyword>
<dbReference type="SUPFAM" id="SSF46689">
    <property type="entry name" value="Homeodomain-like"/>
    <property type="match status" value="1"/>
</dbReference>
<name>A0A919TPM6_9ACTN</name>
<organism evidence="1 2">
    <name type="scientific">Actinoplanes siamensis</name>
    <dbReference type="NCBI Taxonomy" id="1223317"/>
    <lineage>
        <taxon>Bacteria</taxon>
        <taxon>Bacillati</taxon>
        <taxon>Actinomycetota</taxon>
        <taxon>Actinomycetes</taxon>
        <taxon>Micromonosporales</taxon>
        <taxon>Micromonosporaceae</taxon>
        <taxon>Actinoplanes</taxon>
    </lineage>
</organism>
<proteinExistence type="predicted"/>
<evidence type="ECO:0000313" key="1">
    <source>
        <dbReference type="EMBL" id="GIF09952.1"/>
    </source>
</evidence>
<sequence>MNRFQFVADHHERYGVKRLCLILGVARSSYYYWTSTAEARAARQATDTVLAGQIRTELAWLRRENAELRMRWCDVLKRSLAFWVEDTMGR</sequence>
<dbReference type="Proteomes" id="UP000629619">
    <property type="component" value="Unassembled WGS sequence"/>
</dbReference>
<gene>
    <name evidence="1" type="ORF">Asi03nite_74900</name>
</gene>
<dbReference type="InterPro" id="IPR009057">
    <property type="entry name" value="Homeodomain-like_sf"/>
</dbReference>
<reference evidence="1" key="1">
    <citation type="submission" date="2021-01" db="EMBL/GenBank/DDBJ databases">
        <title>Whole genome shotgun sequence of Actinoplanes siamensis NBRC 109076.</title>
        <authorList>
            <person name="Komaki H."/>
            <person name="Tamura T."/>
        </authorList>
    </citation>
    <scope>NUCLEOTIDE SEQUENCE</scope>
    <source>
        <strain evidence="1">NBRC 109076</strain>
    </source>
</reference>
<comment type="caution">
    <text evidence="1">The sequence shown here is derived from an EMBL/GenBank/DDBJ whole genome shotgun (WGS) entry which is preliminary data.</text>
</comment>
<dbReference type="EMBL" id="BOMW01000132">
    <property type="protein sequence ID" value="GIF09952.1"/>
    <property type="molecule type" value="Genomic_DNA"/>
</dbReference>
<protein>
    <recommendedName>
        <fullName evidence="3">Transposase</fullName>
    </recommendedName>
</protein>
<evidence type="ECO:0000313" key="2">
    <source>
        <dbReference type="Proteomes" id="UP000629619"/>
    </source>
</evidence>
<dbReference type="AlphaFoldDB" id="A0A919TPM6"/>